<evidence type="ECO:0000256" key="4">
    <source>
        <dbReference type="ARBA" id="ARBA00022917"/>
    </source>
</evidence>
<evidence type="ECO:0000256" key="5">
    <source>
        <dbReference type="HAMAP-Rule" id="MF_00844"/>
    </source>
</evidence>
<comment type="similarity">
    <text evidence="5">Belongs to the NEMF family.</text>
</comment>
<dbReference type="Pfam" id="PF05670">
    <property type="entry name" value="NFACT-R_1"/>
    <property type="match status" value="1"/>
</dbReference>
<dbReference type="RefSeq" id="WP_069973978.1">
    <property type="nucleotide sequence ID" value="NZ_CP017269.1"/>
</dbReference>
<dbReference type="STRING" id="1424294.Gferi_01750"/>
<dbReference type="Gene3D" id="1.10.8.50">
    <property type="match status" value="1"/>
</dbReference>
<gene>
    <name evidence="5" type="primary">rqcH</name>
    <name evidence="7" type="ORF">Gferi_01750</name>
</gene>
<accession>A0A1D8GBZ2</accession>
<protein>
    <recommendedName>
        <fullName evidence="5">Rqc2 homolog RqcH</fullName>
        <shortName evidence="5">RqcH</shortName>
    </recommendedName>
</protein>
<dbReference type="SUPFAM" id="SSF46946">
    <property type="entry name" value="S13-like H2TH domain"/>
    <property type="match status" value="1"/>
</dbReference>
<feature type="coiled-coil region" evidence="5">
    <location>
        <begin position="313"/>
        <end position="340"/>
    </location>
</feature>
<dbReference type="InterPro" id="IPR008532">
    <property type="entry name" value="NFACT_RNA-bd"/>
</dbReference>
<keyword evidence="1 5" id="KW-0820">tRNA-binding</keyword>
<evidence type="ECO:0000256" key="2">
    <source>
        <dbReference type="ARBA" id="ARBA00022730"/>
    </source>
</evidence>
<dbReference type="GO" id="GO:0000049">
    <property type="term" value="F:tRNA binding"/>
    <property type="evidence" value="ECO:0007669"/>
    <property type="project" value="UniProtKB-UniRule"/>
</dbReference>
<name>A0A1D8GBZ2_9FIRM</name>
<evidence type="ECO:0000256" key="1">
    <source>
        <dbReference type="ARBA" id="ARBA00022555"/>
    </source>
</evidence>
<dbReference type="GO" id="GO:1990112">
    <property type="term" value="C:RQC complex"/>
    <property type="evidence" value="ECO:0007669"/>
    <property type="project" value="TreeGrafter"/>
</dbReference>
<dbReference type="GO" id="GO:0019843">
    <property type="term" value="F:rRNA binding"/>
    <property type="evidence" value="ECO:0007669"/>
    <property type="project" value="UniProtKB-UniRule"/>
</dbReference>
<dbReference type="Pfam" id="PF05833">
    <property type="entry name" value="NFACT_N"/>
    <property type="match status" value="1"/>
</dbReference>
<dbReference type="InterPro" id="IPR051608">
    <property type="entry name" value="RQC_Subunit_NEMF"/>
</dbReference>
<dbReference type="Proteomes" id="UP000095743">
    <property type="component" value="Chromosome"/>
</dbReference>
<comment type="function">
    <text evidence="5">Key component of the ribosome quality control system (RQC), a ribosome-associated complex that mediates the extraction of incompletely synthesized nascent chains from stalled ribosomes and their subsequent degradation. RqcH recruits Ala-charged tRNA, and with RqcP directs the elongation of stalled nascent chains on 50S ribosomal subunits, leading to non-templated C-terminal alanine extensions (Ala tail). The Ala tail promotes nascent chain degradation. May add between 1 and at least 8 Ala residues. Binds to stalled 50S ribosomal subunits.</text>
</comment>
<dbReference type="PANTHER" id="PTHR15239">
    <property type="entry name" value="NUCLEAR EXPORT MEDIATOR FACTOR NEMF"/>
    <property type="match status" value="1"/>
</dbReference>
<reference evidence="7 8" key="1">
    <citation type="submission" date="2016-09" db="EMBL/GenBank/DDBJ databases">
        <title>Genomic analysis reveals versatility of anaerobic energy metabolism of Geosporobacter ferrireducens IRF9 of phylum Firmicutes.</title>
        <authorList>
            <person name="Kim S.-J."/>
        </authorList>
    </citation>
    <scope>NUCLEOTIDE SEQUENCE [LARGE SCALE GENOMIC DNA]</scope>
    <source>
        <strain evidence="7 8">IRF9</strain>
    </source>
</reference>
<keyword evidence="4 5" id="KW-0648">Protein biosynthesis</keyword>
<comment type="subunit">
    <text evidence="5">Associates with stalled 50S ribosomal subunits. Binds to RqcP.</text>
</comment>
<keyword evidence="8" id="KW-1185">Reference proteome</keyword>
<dbReference type="FunFam" id="2.30.310.10:FF:000004">
    <property type="entry name" value="Fibronectin-binding protein A"/>
    <property type="match status" value="1"/>
</dbReference>
<sequence>MPFDGIVVSAIVNELRQSLLFGKIEKIYQPESDEINLLVRAMGKNQKLVLSASSNHPRIHLTTESKINPETPPMFCMLLRKHLQGGKIIEIRQIEFERIVSIIIESYDELGTLSKKELMIELMGKHSNIILIDQSHNKIIDSIKRITGEVNRHREILPGKLYIAPPSHDKRNPLTFSQEDFQFLLESSTMGTAAFKVLYSGLQGISPIMAREICYRAKLDSELTISQMCADNVQALWIAFKDMITSIQREMYSPNILIAKQEKQFIDFAAIHLHQYDHLYDQLFFDTMSAMLESYYHHKDLSDRLKQKSVDLKKFASQTLERLYKKSQKLQEELLEAHNADQYRIFGELLTASLHLIQKGASEAVVPNFYDEMGDNVAIPLEPKLSPSQNAQKYFKRYAKFKNAVREKKLQLEDTLAEITYFENLLHTIESITMIQDLEEIRTELVEEGYIRKRKSKSSSKSKTPASNILSFVSSEGLKIYVGKNNKQNDLLTLKIASKKDLWFHTKDIPGSHVILVCEHTEPSETSILEAAELAAYFSKGQSSSNVPVDYTRIKNVKKPSGAKPGMVIYEDYKTLFLTPRYNLLEILRKPKSE</sequence>
<dbReference type="Gene3D" id="2.30.310.10">
    <property type="entry name" value="ibrinogen binding protein from staphylococcus aureus domain"/>
    <property type="match status" value="1"/>
</dbReference>
<dbReference type="KEGG" id="gfe:Gferi_01750"/>
<dbReference type="PANTHER" id="PTHR15239:SF6">
    <property type="entry name" value="RIBOSOME QUALITY CONTROL COMPLEX SUBUNIT NEMF"/>
    <property type="match status" value="1"/>
</dbReference>
<evidence type="ECO:0000256" key="3">
    <source>
        <dbReference type="ARBA" id="ARBA00022884"/>
    </source>
</evidence>
<keyword evidence="5" id="KW-0175">Coiled coil</keyword>
<feature type="domain" description="NFACT RNA-binding" evidence="6">
    <location>
        <begin position="471"/>
        <end position="567"/>
    </location>
</feature>
<dbReference type="InterPro" id="IPR010979">
    <property type="entry name" value="Ribosomal_uS13-like_H2TH"/>
</dbReference>
<proteinExistence type="inferred from homology"/>
<keyword evidence="2 5" id="KW-0699">rRNA-binding</keyword>
<evidence type="ECO:0000259" key="6">
    <source>
        <dbReference type="Pfam" id="PF05670"/>
    </source>
</evidence>
<dbReference type="GO" id="GO:0072344">
    <property type="term" value="P:rescue of stalled ribosome"/>
    <property type="evidence" value="ECO:0007669"/>
    <property type="project" value="UniProtKB-UniRule"/>
</dbReference>
<evidence type="ECO:0000313" key="7">
    <source>
        <dbReference type="EMBL" id="AOT68425.1"/>
    </source>
</evidence>
<dbReference type="InterPro" id="IPR043682">
    <property type="entry name" value="RqcH_bacterial"/>
</dbReference>
<dbReference type="GO" id="GO:0043023">
    <property type="term" value="F:ribosomal large subunit binding"/>
    <property type="evidence" value="ECO:0007669"/>
    <property type="project" value="UniProtKB-UniRule"/>
</dbReference>
<dbReference type="EMBL" id="CP017269">
    <property type="protein sequence ID" value="AOT68425.1"/>
    <property type="molecule type" value="Genomic_DNA"/>
</dbReference>
<evidence type="ECO:0000313" key="8">
    <source>
        <dbReference type="Proteomes" id="UP000095743"/>
    </source>
</evidence>
<organism evidence="7 8">
    <name type="scientific">Geosporobacter ferrireducens</name>
    <dbReference type="NCBI Taxonomy" id="1424294"/>
    <lineage>
        <taxon>Bacteria</taxon>
        <taxon>Bacillati</taxon>
        <taxon>Bacillota</taxon>
        <taxon>Clostridia</taxon>
        <taxon>Peptostreptococcales</taxon>
        <taxon>Thermotaleaceae</taxon>
        <taxon>Geosporobacter</taxon>
    </lineage>
</organism>
<dbReference type="AlphaFoldDB" id="A0A1D8GBZ2"/>
<dbReference type="HAMAP" id="MF_00844_B">
    <property type="entry name" value="RqcH_B"/>
    <property type="match status" value="1"/>
</dbReference>
<keyword evidence="3 5" id="KW-0694">RNA-binding</keyword>
<dbReference type="OrthoDB" id="9766163at2"/>